<comment type="caution">
    <text evidence="3">The sequence shown here is derived from an EMBL/GenBank/DDBJ whole genome shotgun (WGS) entry which is preliminary data.</text>
</comment>
<evidence type="ECO:0000259" key="2">
    <source>
        <dbReference type="SMART" id="SM00316"/>
    </source>
</evidence>
<dbReference type="Pfam" id="PF13509">
    <property type="entry name" value="S1_2"/>
    <property type="match status" value="2"/>
</dbReference>
<name>A0A2V1IXY5_9BACT</name>
<gene>
    <name evidence="3" type="ORF">C5O25_07615</name>
</gene>
<evidence type="ECO:0000256" key="1">
    <source>
        <dbReference type="PIRNR" id="PIRNR012524"/>
    </source>
</evidence>
<evidence type="ECO:0000313" key="4">
    <source>
        <dbReference type="Proteomes" id="UP000244925"/>
    </source>
</evidence>
<dbReference type="SUPFAM" id="SSF50249">
    <property type="entry name" value="Nucleic acid-binding proteins"/>
    <property type="match status" value="1"/>
</dbReference>
<dbReference type="InterPro" id="IPR003029">
    <property type="entry name" value="S1_domain"/>
</dbReference>
<dbReference type="SMART" id="SM00316">
    <property type="entry name" value="S1"/>
    <property type="match status" value="3"/>
</dbReference>
<dbReference type="EMBL" id="PUBV01000014">
    <property type="protein sequence ID" value="PWB07276.1"/>
    <property type="molecule type" value="Genomic_DNA"/>
</dbReference>
<dbReference type="PANTHER" id="PTHR37296:SF1">
    <property type="entry name" value="CONSERVED VIRULENCE FACTOR B"/>
    <property type="match status" value="1"/>
</dbReference>
<dbReference type="InterPro" id="IPR039566">
    <property type="entry name" value="CvfB_S1_st"/>
</dbReference>
<feature type="domain" description="S1 motif" evidence="2">
    <location>
        <begin position="3"/>
        <end position="66"/>
    </location>
</feature>
<dbReference type="Gene3D" id="1.10.10.10">
    <property type="entry name" value="Winged helix-like DNA-binding domain superfamily/Winged helix DNA-binding domain"/>
    <property type="match status" value="1"/>
</dbReference>
<organism evidence="3 4">
    <name type="scientific">Paramuribaculum intestinale</name>
    <dbReference type="NCBI Taxonomy" id="2094151"/>
    <lineage>
        <taxon>Bacteria</taxon>
        <taxon>Pseudomonadati</taxon>
        <taxon>Bacteroidota</taxon>
        <taxon>Bacteroidia</taxon>
        <taxon>Bacteroidales</taxon>
        <taxon>Muribaculaceae</taxon>
        <taxon>Paramuribaculum</taxon>
    </lineage>
</organism>
<keyword evidence="4" id="KW-1185">Reference proteome</keyword>
<sequence length="275" mass="30472">MINIGKTNTLKVSRLVEFGAYLTDDMTADTEILLPRRYVDENLRPGDEIEVFVYNDSEDRPVATTERPIAQVGEVAVLEVVGTCRYGAFLDWGLPKDLLVPFGEQRARMKVGGHYPVFIYLDDASKRIVASARLGKFLGNLIPYYSPGQEVDAVVYERTEIGFRCAVDSLHQGMLYSDELFRPVSVGQKLKAYVKNVRPDGRIDLSAAPDAKHRTRQLADRIAATIEAAGGHIAISDASSPESIQAAFECSKKDFKKAVGHLLKTGRVTRDMFGE</sequence>
<feature type="domain" description="S1 motif" evidence="2">
    <location>
        <begin position="71"/>
        <end position="133"/>
    </location>
</feature>
<dbReference type="RefSeq" id="WP_107036144.1">
    <property type="nucleotide sequence ID" value="NZ_CAPCJN010000044.1"/>
</dbReference>
<protein>
    <submittedName>
        <fullName evidence="3">GntR family transcriptional regulator</fullName>
    </submittedName>
</protein>
<dbReference type="GO" id="GO:0003676">
    <property type="term" value="F:nucleic acid binding"/>
    <property type="evidence" value="ECO:0007669"/>
    <property type="project" value="InterPro"/>
</dbReference>
<accession>A0A2V1IXY5</accession>
<reference evidence="4" key="1">
    <citation type="submission" date="2018-02" db="EMBL/GenBank/DDBJ databases">
        <authorList>
            <person name="Clavel T."/>
            <person name="Strowig T."/>
        </authorList>
    </citation>
    <scope>NUCLEOTIDE SEQUENCE [LARGE SCALE GENOMIC DNA]</scope>
    <source>
        <strain evidence="4">DSM 100764</strain>
    </source>
</reference>
<dbReference type="Gene3D" id="2.40.50.140">
    <property type="entry name" value="Nucleic acid-binding proteins"/>
    <property type="match status" value="2"/>
</dbReference>
<dbReference type="InterPro" id="IPR014464">
    <property type="entry name" value="CvfB_fam"/>
</dbReference>
<dbReference type="InterPro" id="IPR036388">
    <property type="entry name" value="WH-like_DNA-bd_sf"/>
</dbReference>
<feature type="domain" description="S1 motif" evidence="2">
    <location>
        <begin position="146"/>
        <end position="208"/>
    </location>
</feature>
<proteinExistence type="inferred from homology"/>
<dbReference type="PIRSF" id="PIRSF012524">
    <property type="entry name" value="YitL_S1"/>
    <property type="match status" value="1"/>
</dbReference>
<dbReference type="InterPro" id="IPR012340">
    <property type="entry name" value="NA-bd_OB-fold"/>
</dbReference>
<comment type="similarity">
    <text evidence="1">Belongs to the CvfB family.</text>
</comment>
<dbReference type="AlphaFoldDB" id="A0A2V1IXY5"/>
<dbReference type="Proteomes" id="UP000244925">
    <property type="component" value="Unassembled WGS sequence"/>
</dbReference>
<dbReference type="Pfam" id="PF17783">
    <property type="entry name" value="WHD_CvfB"/>
    <property type="match status" value="1"/>
</dbReference>
<dbReference type="PANTHER" id="PTHR37296">
    <property type="entry name" value="CONSERVED VIRULENCE FACTOR B"/>
    <property type="match status" value="1"/>
</dbReference>
<evidence type="ECO:0000313" key="3">
    <source>
        <dbReference type="EMBL" id="PWB07276.1"/>
    </source>
</evidence>
<dbReference type="InterPro" id="IPR040764">
    <property type="entry name" value="CvfB_WH"/>
</dbReference>